<sequence length="196" mass="20878">MSIRDSRAPRDMRASDFSCPSVTTADTFAEVWSVYSRTVRHHAATEGGGMAFSSAGDGERERRKARMVRFCGAGQGPYQMGCTVMAAARTGPMWYSSFTNSDEPSNFLDVPSPATSSPVPLLLGHGRHATASGGATRRTAKRMPRGCIAAGFSGVGGRAGGGLRWILGSGIRMLYRKKGGNGAEQRVRVCEQGVRL</sequence>
<reference evidence="1" key="2">
    <citation type="journal article" date="2015" name="Data Brief">
        <title>Shoot transcriptome of the giant reed, Arundo donax.</title>
        <authorList>
            <person name="Barrero R.A."/>
            <person name="Guerrero F.D."/>
            <person name="Moolhuijzen P."/>
            <person name="Goolsby J.A."/>
            <person name="Tidwell J."/>
            <person name="Bellgard S.E."/>
            <person name="Bellgard M.I."/>
        </authorList>
    </citation>
    <scope>NUCLEOTIDE SEQUENCE</scope>
    <source>
        <tissue evidence="1">Shoot tissue taken approximately 20 cm above the soil surface</tissue>
    </source>
</reference>
<evidence type="ECO:0000313" key="1">
    <source>
        <dbReference type="EMBL" id="JAD98637.1"/>
    </source>
</evidence>
<dbReference type="AlphaFoldDB" id="A0A0A9ERK6"/>
<accession>A0A0A9ERK6</accession>
<protein>
    <submittedName>
        <fullName evidence="1">Uncharacterized protein</fullName>
    </submittedName>
</protein>
<dbReference type="EMBL" id="GBRH01199258">
    <property type="protein sequence ID" value="JAD98637.1"/>
    <property type="molecule type" value="Transcribed_RNA"/>
</dbReference>
<proteinExistence type="predicted"/>
<organism evidence="1">
    <name type="scientific">Arundo donax</name>
    <name type="common">Giant reed</name>
    <name type="synonym">Donax arundinaceus</name>
    <dbReference type="NCBI Taxonomy" id="35708"/>
    <lineage>
        <taxon>Eukaryota</taxon>
        <taxon>Viridiplantae</taxon>
        <taxon>Streptophyta</taxon>
        <taxon>Embryophyta</taxon>
        <taxon>Tracheophyta</taxon>
        <taxon>Spermatophyta</taxon>
        <taxon>Magnoliopsida</taxon>
        <taxon>Liliopsida</taxon>
        <taxon>Poales</taxon>
        <taxon>Poaceae</taxon>
        <taxon>PACMAD clade</taxon>
        <taxon>Arundinoideae</taxon>
        <taxon>Arundineae</taxon>
        <taxon>Arundo</taxon>
    </lineage>
</organism>
<name>A0A0A9ERK6_ARUDO</name>
<reference evidence="1" key="1">
    <citation type="submission" date="2014-09" db="EMBL/GenBank/DDBJ databases">
        <authorList>
            <person name="Magalhaes I.L.F."/>
            <person name="Oliveira U."/>
            <person name="Santos F.R."/>
            <person name="Vidigal T.H.D.A."/>
            <person name="Brescovit A.D."/>
            <person name="Santos A.J."/>
        </authorList>
    </citation>
    <scope>NUCLEOTIDE SEQUENCE</scope>
    <source>
        <tissue evidence="1">Shoot tissue taken approximately 20 cm above the soil surface</tissue>
    </source>
</reference>